<comment type="similarity">
    <text evidence="1">Belongs to the NPR2 family.</text>
</comment>
<dbReference type="Proteomes" id="UP000799429">
    <property type="component" value="Unassembled WGS sequence"/>
</dbReference>
<dbReference type="EMBL" id="MU006095">
    <property type="protein sequence ID" value="KAF2839312.1"/>
    <property type="molecule type" value="Genomic_DNA"/>
</dbReference>
<proteinExistence type="inferred from homology"/>
<sequence length="458" mass="52064">MIKAIFFTRFHERKGSRVLHQVPDGAIVPSSSPSALPAPLFNFKDVAQYIIPRQEFRDRLVTVCDNKYRIMGYPVCITDPKYERNEYIFNFVIVLDEDTEFAGHTAIVRKLGRLLRSLEEQGNFLSREEDADIWDKLDATIEEPSGHERAKSPFGDYPPFGNESKVYALCEMILEDLNNYCECMIPIDDSNTINLKLFPKYPPPPPVHAWHVPISTVQLQSLAVSDDLTLNRVIPYINGVRSVAKIADLADVDIHLARKAISHLLYYNCIVLTDIFQFNAIYAQTPAIYNFITGPEMQAECLRYVAKAEAEAKGKAPASVVGSYKKDYKPTLRAKYADDEFDLTKFKPVPEVTEMNLIDLYTSLQHGLSVQNWCIQHADALDGIDVRRLITFGVLKGFLYRVHKYAIAMKEVPHDEDGLGKYLDGMHSFDEICTDLGISSRELEAKLKEYGDVQVIHR</sequence>
<protein>
    <submittedName>
        <fullName evidence="2">Nitrogen permease regulator 2</fullName>
    </submittedName>
</protein>
<comment type="caution">
    <text evidence="2">The sequence shown here is derived from an EMBL/GenBank/DDBJ whole genome shotgun (WGS) entry which is preliminary data.</text>
</comment>
<dbReference type="GO" id="GO:0005096">
    <property type="term" value="F:GTPase activator activity"/>
    <property type="evidence" value="ECO:0007669"/>
    <property type="project" value="TreeGrafter"/>
</dbReference>
<dbReference type="PANTHER" id="PTHR12991">
    <property type="entry name" value="NITROGEN PERMEASE REGULATOR 2/TUMOR SUPPRESSOR CANDIDATE 4"/>
    <property type="match status" value="1"/>
</dbReference>
<dbReference type="GO" id="GO:1990130">
    <property type="term" value="C:GATOR1 complex"/>
    <property type="evidence" value="ECO:0007669"/>
    <property type="project" value="TreeGrafter"/>
</dbReference>
<accession>A0A9P4SB16</accession>
<dbReference type="Pfam" id="PF06218">
    <property type="entry name" value="NPR2"/>
    <property type="match status" value="1"/>
</dbReference>
<dbReference type="AlphaFoldDB" id="A0A9P4SB16"/>
<keyword evidence="3" id="KW-1185">Reference proteome</keyword>
<dbReference type="PANTHER" id="PTHR12991:SF10">
    <property type="entry name" value="GATOR COMPLEX PROTEIN NPRL2"/>
    <property type="match status" value="1"/>
</dbReference>
<dbReference type="GO" id="GO:0005774">
    <property type="term" value="C:vacuolar membrane"/>
    <property type="evidence" value="ECO:0007669"/>
    <property type="project" value="TreeGrafter"/>
</dbReference>
<reference evidence="2" key="1">
    <citation type="journal article" date="2020" name="Stud. Mycol.">
        <title>101 Dothideomycetes genomes: a test case for predicting lifestyles and emergence of pathogens.</title>
        <authorList>
            <person name="Haridas S."/>
            <person name="Albert R."/>
            <person name="Binder M."/>
            <person name="Bloem J."/>
            <person name="Labutti K."/>
            <person name="Salamov A."/>
            <person name="Andreopoulos B."/>
            <person name="Baker S."/>
            <person name="Barry K."/>
            <person name="Bills G."/>
            <person name="Bluhm B."/>
            <person name="Cannon C."/>
            <person name="Castanera R."/>
            <person name="Culley D."/>
            <person name="Daum C."/>
            <person name="Ezra D."/>
            <person name="Gonzalez J."/>
            <person name="Henrissat B."/>
            <person name="Kuo A."/>
            <person name="Liang C."/>
            <person name="Lipzen A."/>
            <person name="Lutzoni F."/>
            <person name="Magnuson J."/>
            <person name="Mondo S."/>
            <person name="Nolan M."/>
            <person name="Ohm R."/>
            <person name="Pangilinan J."/>
            <person name="Park H.-J."/>
            <person name="Ramirez L."/>
            <person name="Alfaro M."/>
            <person name="Sun H."/>
            <person name="Tritt A."/>
            <person name="Yoshinaga Y."/>
            <person name="Zwiers L.-H."/>
            <person name="Turgeon B."/>
            <person name="Goodwin S."/>
            <person name="Spatafora J."/>
            <person name="Crous P."/>
            <person name="Grigoriev I."/>
        </authorList>
    </citation>
    <scope>NUCLEOTIDE SEQUENCE</scope>
    <source>
        <strain evidence="2">CBS 101060</strain>
    </source>
</reference>
<evidence type="ECO:0000313" key="3">
    <source>
        <dbReference type="Proteomes" id="UP000799429"/>
    </source>
</evidence>
<dbReference type="GO" id="GO:1904262">
    <property type="term" value="P:negative regulation of TORC1 signaling"/>
    <property type="evidence" value="ECO:0007669"/>
    <property type="project" value="TreeGrafter"/>
</dbReference>
<evidence type="ECO:0000313" key="2">
    <source>
        <dbReference type="EMBL" id="KAF2839312.1"/>
    </source>
</evidence>
<gene>
    <name evidence="2" type="ORF">M501DRAFT_934222</name>
</gene>
<dbReference type="OrthoDB" id="338854at2759"/>
<name>A0A9P4SB16_9PEZI</name>
<evidence type="ECO:0000256" key="1">
    <source>
        <dbReference type="ARBA" id="ARBA00008433"/>
    </source>
</evidence>
<dbReference type="InterPro" id="IPR009348">
    <property type="entry name" value="NPR2-like"/>
</dbReference>
<organism evidence="2 3">
    <name type="scientific">Patellaria atrata CBS 101060</name>
    <dbReference type="NCBI Taxonomy" id="1346257"/>
    <lineage>
        <taxon>Eukaryota</taxon>
        <taxon>Fungi</taxon>
        <taxon>Dikarya</taxon>
        <taxon>Ascomycota</taxon>
        <taxon>Pezizomycotina</taxon>
        <taxon>Dothideomycetes</taxon>
        <taxon>Dothideomycetes incertae sedis</taxon>
        <taxon>Patellariales</taxon>
        <taxon>Patellariaceae</taxon>
        <taxon>Patellaria</taxon>
    </lineage>
</organism>
<dbReference type="GO" id="GO:0010508">
    <property type="term" value="P:positive regulation of autophagy"/>
    <property type="evidence" value="ECO:0007669"/>
    <property type="project" value="TreeGrafter"/>
</dbReference>